<dbReference type="EMBL" id="MK473373">
    <property type="protein sequence ID" value="QBJ04488.1"/>
    <property type="molecule type" value="Genomic_DNA"/>
</dbReference>
<dbReference type="GeneID" id="55011852"/>
<name>A0A481W771_9CAUD</name>
<dbReference type="KEGG" id="vg:55011852"/>
<evidence type="ECO:0000313" key="2">
    <source>
        <dbReference type="Proteomes" id="UP000293575"/>
    </source>
</evidence>
<accession>A0A481W771</accession>
<dbReference type="Proteomes" id="UP000293575">
    <property type="component" value="Segment"/>
</dbReference>
<evidence type="ECO:0000313" key="1">
    <source>
        <dbReference type="EMBL" id="QBJ04488.1"/>
    </source>
</evidence>
<keyword evidence="2" id="KW-1185">Reference proteome</keyword>
<proteinExistence type="predicted"/>
<protein>
    <submittedName>
        <fullName evidence="1">Uncharacterized protein</fullName>
    </submittedName>
</protein>
<sequence>MGLSHRTIETPVFKFDQLSEKAQAHALEKNYERNVDHEWWDSTYDDAVMMAAVMGIEIENRRGSNPQPAIWFSGFSSQGDGACFEGTYRYRKGALKALKSEAPARYKNTETKQWVDVEGNVELHAICRGLQDVQSRHFYKLEADVKQRGHYNHSGCTHIEVTHSDDQYRDLGEDEELIKQLLRDFMDWIYARLEKEYEYLTSEEQLKESLIADEVEFDEEGNRV</sequence>
<dbReference type="RefSeq" id="YP_009820416.1">
    <property type="nucleotide sequence ID" value="NC_048166.1"/>
</dbReference>
<reference evidence="1" key="1">
    <citation type="submission" date="2019-01" db="EMBL/GenBank/DDBJ databases">
        <authorList>
            <person name="Hylling O."/>
            <person name="Carstens A.B."/>
            <person name="Hansen L.H."/>
        </authorList>
    </citation>
    <scope>NUCLEOTIDE SEQUENCE [LARGE SCALE GENOMIC DNA]</scope>
</reference>
<organism evidence="1 2">
    <name type="scientific">Pseudomonas phage Lana</name>
    <dbReference type="NCBI Taxonomy" id="2530172"/>
    <lineage>
        <taxon>Viruses</taxon>
        <taxon>Duplodnaviria</taxon>
        <taxon>Heunggongvirae</taxon>
        <taxon>Uroviricota</taxon>
        <taxon>Caudoviricetes</taxon>
        <taxon>Lanavirus</taxon>
        <taxon>Lanavirus lana</taxon>
    </lineage>
</organism>